<organism evidence="1">
    <name type="scientific">Anguilla anguilla</name>
    <name type="common">European freshwater eel</name>
    <name type="synonym">Muraena anguilla</name>
    <dbReference type="NCBI Taxonomy" id="7936"/>
    <lineage>
        <taxon>Eukaryota</taxon>
        <taxon>Metazoa</taxon>
        <taxon>Chordata</taxon>
        <taxon>Craniata</taxon>
        <taxon>Vertebrata</taxon>
        <taxon>Euteleostomi</taxon>
        <taxon>Actinopterygii</taxon>
        <taxon>Neopterygii</taxon>
        <taxon>Teleostei</taxon>
        <taxon>Anguilliformes</taxon>
        <taxon>Anguillidae</taxon>
        <taxon>Anguilla</taxon>
    </lineage>
</organism>
<name>A0A0E9QDV8_ANGAN</name>
<dbReference type="AlphaFoldDB" id="A0A0E9QDV8"/>
<sequence>MGTHTVETIQLIVDRMMTNALAALSGAQPPDEVKV</sequence>
<accession>A0A0E9QDV8</accession>
<proteinExistence type="predicted"/>
<reference evidence="1" key="2">
    <citation type="journal article" date="2015" name="Fish Shellfish Immunol.">
        <title>Early steps in the European eel (Anguilla anguilla)-Vibrio vulnificus interaction in the gills: Role of the RtxA13 toxin.</title>
        <authorList>
            <person name="Callol A."/>
            <person name="Pajuelo D."/>
            <person name="Ebbesson L."/>
            <person name="Teles M."/>
            <person name="MacKenzie S."/>
            <person name="Amaro C."/>
        </authorList>
    </citation>
    <scope>NUCLEOTIDE SEQUENCE</scope>
</reference>
<dbReference type="EMBL" id="GBXM01094062">
    <property type="protein sequence ID" value="JAH14515.1"/>
    <property type="molecule type" value="Transcribed_RNA"/>
</dbReference>
<evidence type="ECO:0000313" key="1">
    <source>
        <dbReference type="EMBL" id="JAH14515.1"/>
    </source>
</evidence>
<reference evidence="1" key="1">
    <citation type="submission" date="2014-11" db="EMBL/GenBank/DDBJ databases">
        <authorList>
            <person name="Amaro Gonzalez C."/>
        </authorList>
    </citation>
    <scope>NUCLEOTIDE SEQUENCE</scope>
</reference>
<protein>
    <submittedName>
        <fullName evidence="1">Uncharacterized protein</fullName>
    </submittedName>
</protein>